<protein>
    <submittedName>
        <fullName evidence="8">Biopolymer transport protein ExbD/TolR</fullName>
    </submittedName>
</protein>
<dbReference type="AlphaFoldDB" id="A0A5C6AF61"/>
<evidence type="ECO:0000256" key="6">
    <source>
        <dbReference type="ARBA" id="ARBA00023136"/>
    </source>
</evidence>
<dbReference type="RefSeq" id="WP_146444950.1">
    <property type="nucleotide sequence ID" value="NZ_SJPR01000002.1"/>
</dbReference>
<keyword evidence="7" id="KW-0813">Transport</keyword>
<dbReference type="OrthoDB" id="9793581at2"/>
<name>A0A5C6AF61_9BACT</name>
<comment type="similarity">
    <text evidence="2 7">Belongs to the ExbD/TolR family.</text>
</comment>
<evidence type="ECO:0000256" key="7">
    <source>
        <dbReference type="RuleBase" id="RU003879"/>
    </source>
</evidence>
<comment type="caution">
    <text evidence="8">The sequence shown here is derived from an EMBL/GenBank/DDBJ whole genome shotgun (WGS) entry which is preliminary data.</text>
</comment>
<dbReference type="InterPro" id="IPR003400">
    <property type="entry name" value="ExbD"/>
</dbReference>
<keyword evidence="3" id="KW-1003">Cell membrane</keyword>
<dbReference type="GO" id="GO:0015031">
    <property type="term" value="P:protein transport"/>
    <property type="evidence" value="ECO:0007669"/>
    <property type="project" value="UniProtKB-KW"/>
</dbReference>
<dbReference type="GO" id="GO:0005886">
    <property type="term" value="C:plasma membrane"/>
    <property type="evidence" value="ECO:0007669"/>
    <property type="project" value="UniProtKB-SubCell"/>
</dbReference>
<evidence type="ECO:0000256" key="2">
    <source>
        <dbReference type="ARBA" id="ARBA00005811"/>
    </source>
</evidence>
<dbReference type="PANTHER" id="PTHR30558">
    <property type="entry name" value="EXBD MEMBRANE COMPONENT OF PMF-DRIVEN MACROMOLECULE IMPORT SYSTEM"/>
    <property type="match status" value="1"/>
</dbReference>
<gene>
    <name evidence="8" type="ORF">Pla108_22210</name>
</gene>
<dbReference type="Pfam" id="PF02472">
    <property type="entry name" value="ExbD"/>
    <property type="match status" value="1"/>
</dbReference>
<keyword evidence="4 7" id="KW-0812">Transmembrane</keyword>
<evidence type="ECO:0000256" key="4">
    <source>
        <dbReference type="ARBA" id="ARBA00022692"/>
    </source>
</evidence>
<organism evidence="8 9">
    <name type="scientific">Botrimarina colliarenosi</name>
    <dbReference type="NCBI Taxonomy" id="2528001"/>
    <lineage>
        <taxon>Bacteria</taxon>
        <taxon>Pseudomonadati</taxon>
        <taxon>Planctomycetota</taxon>
        <taxon>Planctomycetia</taxon>
        <taxon>Pirellulales</taxon>
        <taxon>Lacipirellulaceae</taxon>
        <taxon>Botrimarina</taxon>
    </lineage>
</organism>
<dbReference type="GO" id="GO:0022857">
    <property type="term" value="F:transmembrane transporter activity"/>
    <property type="evidence" value="ECO:0007669"/>
    <property type="project" value="InterPro"/>
</dbReference>
<accession>A0A5C6AF61</accession>
<reference evidence="8 9" key="1">
    <citation type="submission" date="2019-02" db="EMBL/GenBank/DDBJ databases">
        <title>Deep-cultivation of Planctomycetes and their phenomic and genomic characterization uncovers novel biology.</title>
        <authorList>
            <person name="Wiegand S."/>
            <person name="Jogler M."/>
            <person name="Boedeker C."/>
            <person name="Pinto D."/>
            <person name="Vollmers J."/>
            <person name="Rivas-Marin E."/>
            <person name="Kohn T."/>
            <person name="Peeters S.H."/>
            <person name="Heuer A."/>
            <person name="Rast P."/>
            <person name="Oberbeckmann S."/>
            <person name="Bunk B."/>
            <person name="Jeske O."/>
            <person name="Meyerdierks A."/>
            <person name="Storesund J.E."/>
            <person name="Kallscheuer N."/>
            <person name="Luecker S."/>
            <person name="Lage O.M."/>
            <person name="Pohl T."/>
            <person name="Merkel B.J."/>
            <person name="Hornburger P."/>
            <person name="Mueller R.-W."/>
            <person name="Bruemmer F."/>
            <person name="Labrenz M."/>
            <person name="Spormann A.M."/>
            <person name="Op Den Camp H."/>
            <person name="Overmann J."/>
            <person name="Amann R."/>
            <person name="Jetten M.S.M."/>
            <person name="Mascher T."/>
            <person name="Medema M.H."/>
            <person name="Devos D.P."/>
            <person name="Kaster A.-K."/>
            <person name="Ovreas L."/>
            <person name="Rohde M."/>
            <person name="Galperin M.Y."/>
            <person name="Jogler C."/>
        </authorList>
    </citation>
    <scope>NUCLEOTIDE SEQUENCE [LARGE SCALE GENOMIC DNA]</scope>
    <source>
        <strain evidence="8 9">Pla108</strain>
    </source>
</reference>
<proteinExistence type="inferred from homology"/>
<evidence type="ECO:0000256" key="5">
    <source>
        <dbReference type="ARBA" id="ARBA00022989"/>
    </source>
</evidence>
<evidence type="ECO:0000256" key="3">
    <source>
        <dbReference type="ARBA" id="ARBA00022475"/>
    </source>
</evidence>
<sequence length="159" mass="16667">MPFNPAAASLSPSLRRKRAASGEDDVDITPMIDITFLLLIFFLVTSTPDQESAVHLPEALHGEAVSQLESTVFTVSQEAGDVASVYAADGKLAEFLLPGDAAARDAAIQKAVETGLTDNKPNVIVKADKGVAYRHVATVVASISRVPGASLHLAVLDTD</sequence>
<evidence type="ECO:0000313" key="9">
    <source>
        <dbReference type="Proteomes" id="UP000317421"/>
    </source>
</evidence>
<keyword evidence="7" id="KW-0653">Protein transport</keyword>
<keyword evidence="9" id="KW-1185">Reference proteome</keyword>
<keyword evidence="6" id="KW-0472">Membrane</keyword>
<comment type="subcellular location">
    <subcellularLocation>
        <location evidence="1">Cell membrane</location>
        <topology evidence="1">Single-pass membrane protein</topology>
    </subcellularLocation>
    <subcellularLocation>
        <location evidence="7">Cell membrane</location>
        <topology evidence="7">Single-pass type II membrane protein</topology>
    </subcellularLocation>
</comment>
<dbReference type="Proteomes" id="UP000317421">
    <property type="component" value="Unassembled WGS sequence"/>
</dbReference>
<keyword evidence="5" id="KW-1133">Transmembrane helix</keyword>
<evidence type="ECO:0000313" key="8">
    <source>
        <dbReference type="EMBL" id="TWT98066.1"/>
    </source>
</evidence>
<dbReference type="EMBL" id="SJPR01000002">
    <property type="protein sequence ID" value="TWT98066.1"/>
    <property type="molecule type" value="Genomic_DNA"/>
</dbReference>
<dbReference type="PANTHER" id="PTHR30558:SF3">
    <property type="entry name" value="BIOPOLYMER TRANSPORT PROTEIN EXBD-RELATED"/>
    <property type="match status" value="1"/>
</dbReference>
<evidence type="ECO:0000256" key="1">
    <source>
        <dbReference type="ARBA" id="ARBA00004162"/>
    </source>
</evidence>